<feature type="compositionally biased region" description="Basic residues" evidence="1">
    <location>
        <begin position="121"/>
        <end position="135"/>
    </location>
</feature>
<evidence type="ECO:0000313" key="2">
    <source>
        <dbReference type="EMBL" id="AXX93067.1"/>
    </source>
</evidence>
<evidence type="ECO:0000313" key="5">
    <source>
        <dbReference type="Proteomes" id="UP000262712"/>
    </source>
</evidence>
<sequence length="141" mass="16397">MYAFALKTNKENSAMAPSFCKAKYFGFYDGKNLEIKRNENTCGKGVMNWLFENKVTKLIVKDIGRNPYNLAKSKNFEFYYAGDERIELPEVLENIKNNKFEAIGEDKINKILENHDSNNHSHNHNGGHNHSHQHKNNYVFL</sequence>
<dbReference type="EMBL" id="NXFY01000028">
    <property type="protein sequence ID" value="PHO16965.1"/>
    <property type="molecule type" value="Genomic_DNA"/>
</dbReference>
<dbReference type="InterPro" id="IPR036105">
    <property type="entry name" value="DiNase_FeMo-co_biosyn_sf"/>
</dbReference>
<evidence type="ECO:0000313" key="3">
    <source>
        <dbReference type="EMBL" id="PHO16965.1"/>
    </source>
</evidence>
<dbReference type="AlphaFoldDB" id="A0A2G1DEQ2"/>
<dbReference type="EMBL" id="CP032098">
    <property type="protein sequence ID" value="AXX93067.1"/>
    <property type="molecule type" value="Genomic_DNA"/>
</dbReference>
<gene>
    <name evidence="2" type="ORF">AMOL_2114</name>
    <name evidence="3" type="ORF">CPU12_13030</name>
</gene>
<reference evidence="2 5" key="2">
    <citation type="submission" date="2018-08" db="EMBL/GenBank/DDBJ databases">
        <title>Complete genome of the Arcobacter molluscorum type strain LMG 25693.</title>
        <authorList>
            <person name="Miller W.G."/>
            <person name="Yee E."/>
            <person name="Bono J.L."/>
        </authorList>
    </citation>
    <scope>NUCLEOTIDE SEQUENCE [LARGE SCALE GENOMIC DNA]</scope>
    <source>
        <strain evidence="2 5">CECT 7696</strain>
    </source>
</reference>
<accession>A0A2G1DEQ2</accession>
<feature type="region of interest" description="Disordered" evidence="1">
    <location>
        <begin position="117"/>
        <end position="136"/>
    </location>
</feature>
<keyword evidence="4" id="KW-1185">Reference proteome</keyword>
<evidence type="ECO:0000256" key="1">
    <source>
        <dbReference type="SAM" id="MobiDB-lite"/>
    </source>
</evidence>
<evidence type="ECO:0000313" key="4">
    <source>
        <dbReference type="Proteomes" id="UP000221222"/>
    </source>
</evidence>
<name>A0A2G1DEQ2_9BACT</name>
<dbReference type="Proteomes" id="UP000221222">
    <property type="component" value="Unassembled WGS sequence"/>
</dbReference>
<dbReference type="Proteomes" id="UP000262712">
    <property type="component" value="Chromosome"/>
</dbReference>
<dbReference type="SUPFAM" id="SSF53146">
    <property type="entry name" value="Nitrogenase accessory factor-like"/>
    <property type="match status" value="1"/>
</dbReference>
<organism evidence="3 4">
    <name type="scientific">Malaciobacter molluscorum LMG 25693</name>
    <dbReference type="NCBI Taxonomy" id="870501"/>
    <lineage>
        <taxon>Bacteria</taxon>
        <taxon>Pseudomonadati</taxon>
        <taxon>Campylobacterota</taxon>
        <taxon>Epsilonproteobacteria</taxon>
        <taxon>Campylobacterales</taxon>
        <taxon>Arcobacteraceae</taxon>
        <taxon>Malaciobacter</taxon>
    </lineage>
</organism>
<dbReference type="Gene3D" id="3.30.420.130">
    <property type="entry name" value="Dinitrogenase iron-molybdenum cofactor biosynthesis domain"/>
    <property type="match status" value="1"/>
</dbReference>
<protein>
    <submittedName>
        <fullName evidence="2">[Fe-Mo] cluster-binding protein, NifX/NifB/NifY family</fullName>
    </submittedName>
</protein>
<dbReference type="RefSeq" id="WP_099343558.1">
    <property type="nucleotide sequence ID" value="NZ_CP032098.1"/>
</dbReference>
<proteinExistence type="predicted"/>
<dbReference type="KEGG" id="amol:AMOL_2114"/>
<reference evidence="3 4" key="1">
    <citation type="submission" date="2017-09" db="EMBL/GenBank/DDBJ databases">
        <title>Arcobacter canalis sp. nov., a new species isolated from a water canal contaminated with urban sewage.</title>
        <authorList>
            <person name="Perez-Cataluna A."/>
            <person name="Salas-Masso N."/>
            <person name="Figueras M.J."/>
        </authorList>
    </citation>
    <scope>NUCLEOTIDE SEQUENCE [LARGE SCALE GENOMIC DNA]</scope>
    <source>
        <strain evidence="3 4">F98-3</strain>
    </source>
</reference>